<dbReference type="AlphaFoldDB" id="A0AAV2NVS0"/>
<evidence type="ECO:0008006" key="4">
    <source>
        <dbReference type="Google" id="ProtNLM"/>
    </source>
</evidence>
<proteinExistence type="predicted"/>
<sequence length="162" mass="17701">MKTFVHVALAAACLIASAHALPGARRDSFEDDFDEANFDLVLPNFFSESLNRLRQNLMNYFWNMPDITDIPIPEGANTTSTTKIINGHVVTINETTYTSGDENGGTAFRIRIIDVKPENDTLPVIGGGNAEPTTVKAEAAESVETVEDFNNEIPNQKDVLTA</sequence>
<dbReference type="Proteomes" id="UP001497644">
    <property type="component" value="Chromosome 4"/>
</dbReference>
<keyword evidence="1" id="KW-0732">Signal</keyword>
<dbReference type="EMBL" id="OZ034827">
    <property type="protein sequence ID" value="CAL1683651.1"/>
    <property type="molecule type" value="Genomic_DNA"/>
</dbReference>
<protein>
    <recommendedName>
        <fullName evidence="4">Icarapin-like</fullName>
    </recommendedName>
</protein>
<evidence type="ECO:0000313" key="2">
    <source>
        <dbReference type="EMBL" id="CAL1683651.1"/>
    </source>
</evidence>
<feature type="chain" id="PRO_5043954446" description="Icarapin-like" evidence="1">
    <location>
        <begin position="21"/>
        <end position="162"/>
    </location>
</feature>
<evidence type="ECO:0000313" key="3">
    <source>
        <dbReference type="Proteomes" id="UP001497644"/>
    </source>
</evidence>
<name>A0AAV2NVS0_9HYME</name>
<feature type="signal peptide" evidence="1">
    <location>
        <begin position="1"/>
        <end position="20"/>
    </location>
</feature>
<gene>
    <name evidence="2" type="ORF">LPLAT_LOCUS9337</name>
</gene>
<reference evidence="2" key="1">
    <citation type="submission" date="2024-04" db="EMBL/GenBank/DDBJ databases">
        <authorList>
            <consortium name="Molecular Ecology Group"/>
        </authorList>
    </citation>
    <scope>NUCLEOTIDE SEQUENCE</scope>
</reference>
<accession>A0AAV2NVS0</accession>
<evidence type="ECO:0000256" key="1">
    <source>
        <dbReference type="SAM" id="SignalP"/>
    </source>
</evidence>
<keyword evidence="3" id="KW-1185">Reference proteome</keyword>
<organism evidence="2 3">
    <name type="scientific">Lasius platythorax</name>
    <dbReference type="NCBI Taxonomy" id="488582"/>
    <lineage>
        <taxon>Eukaryota</taxon>
        <taxon>Metazoa</taxon>
        <taxon>Ecdysozoa</taxon>
        <taxon>Arthropoda</taxon>
        <taxon>Hexapoda</taxon>
        <taxon>Insecta</taxon>
        <taxon>Pterygota</taxon>
        <taxon>Neoptera</taxon>
        <taxon>Endopterygota</taxon>
        <taxon>Hymenoptera</taxon>
        <taxon>Apocrita</taxon>
        <taxon>Aculeata</taxon>
        <taxon>Formicoidea</taxon>
        <taxon>Formicidae</taxon>
        <taxon>Formicinae</taxon>
        <taxon>Lasius</taxon>
        <taxon>Lasius</taxon>
    </lineage>
</organism>